<dbReference type="Proteomes" id="UP001273166">
    <property type="component" value="Unassembled WGS sequence"/>
</dbReference>
<sequence>MPLDIPGIINSELEARNAEISAINRQIHSDPELAYEEFHAHDNLVHLLSARRQVMRWVSTSLRIQDGED</sequence>
<dbReference type="RefSeq" id="XP_062720470.1">
    <property type="nucleotide sequence ID" value="XM_062869604.1"/>
</dbReference>
<keyword evidence="2" id="KW-1185">Reference proteome</keyword>
<protein>
    <submittedName>
        <fullName evidence="1">Uncharacterized protein</fullName>
    </submittedName>
</protein>
<accession>A0AAJ0GRP4</accession>
<proteinExistence type="predicted"/>
<name>A0AAJ0GRP4_9PEZI</name>
<evidence type="ECO:0000313" key="1">
    <source>
        <dbReference type="EMBL" id="KAK3304690.1"/>
    </source>
</evidence>
<reference evidence="1" key="1">
    <citation type="journal article" date="2023" name="Mol. Phylogenet. Evol.">
        <title>Genome-scale phylogeny and comparative genomics of the fungal order Sordariales.</title>
        <authorList>
            <person name="Hensen N."/>
            <person name="Bonometti L."/>
            <person name="Westerberg I."/>
            <person name="Brannstrom I.O."/>
            <person name="Guillou S."/>
            <person name="Cros-Aarteil S."/>
            <person name="Calhoun S."/>
            <person name="Haridas S."/>
            <person name="Kuo A."/>
            <person name="Mondo S."/>
            <person name="Pangilinan J."/>
            <person name="Riley R."/>
            <person name="LaButti K."/>
            <person name="Andreopoulos B."/>
            <person name="Lipzen A."/>
            <person name="Chen C."/>
            <person name="Yan M."/>
            <person name="Daum C."/>
            <person name="Ng V."/>
            <person name="Clum A."/>
            <person name="Steindorff A."/>
            <person name="Ohm R.A."/>
            <person name="Martin F."/>
            <person name="Silar P."/>
            <person name="Natvig D.O."/>
            <person name="Lalanne C."/>
            <person name="Gautier V."/>
            <person name="Ament-Velasquez S.L."/>
            <person name="Kruys A."/>
            <person name="Hutchinson M.I."/>
            <person name="Powell A.J."/>
            <person name="Barry K."/>
            <person name="Miller A.N."/>
            <person name="Grigoriev I.V."/>
            <person name="Debuchy R."/>
            <person name="Gladieux P."/>
            <person name="Hiltunen Thoren M."/>
            <person name="Johannesson H."/>
        </authorList>
    </citation>
    <scope>NUCLEOTIDE SEQUENCE</scope>
    <source>
        <strain evidence="1">CBS 333.67</strain>
    </source>
</reference>
<dbReference type="EMBL" id="JAUDZG010000005">
    <property type="protein sequence ID" value="KAK3304690.1"/>
    <property type="molecule type" value="Genomic_DNA"/>
</dbReference>
<comment type="caution">
    <text evidence="1">The sequence shown here is derived from an EMBL/GenBank/DDBJ whole genome shotgun (WGS) entry which is preliminary data.</text>
</comment>
<organism evidence="1 2">
    <name type="scientific">Chaetomium strumarium</name>
    <dbReference type="NCBI Taxonomy" id="1170767"/>
    <lineage>
        <taxon>Eukaryota</taxon>
        <taxon>Fungi</taxon>
        <taxon>Dikarya</taxon>
        <taxon>Ascomycota</taxon>
        <taxon>Pezizomycotina</taxon>
        <taxon>Sordariomycetes</taxon>
        <taxon>Sordariomycetidae</taxon>
        <taxon>Sordariales</taxon>
        <taxon>Chaetomiaceae</taxon>
        <taxon>Chaetomium</taxon>
    </lineage>
</organism>
<evidence type="ECO:0000313" key="2">
    <source>
        <dbReference type="Proteomes" id="UP001273166"/>
    </source>
</evidence>
<dbReference type="Gene3D" id="3.40.630.10">
    <property type="entry name" value="Zn peptidases"/>
    <property type="match status" value="1"/>
</dbReference>
<reference evidence="1" key="2">
    <citation type="submission" date="2023-06" db="EMBL/GenBank/DDBJ databases">
        <authorList>
            <consortium name="Lawrence Berkeley National Laboratory"/>
            <person name="Mondo S.J."/>
            <person name="Hensen N."/>
            <person name="Bonometti L."/>
            <person name="Westerberg I."/>
            <person name="Brannstrom I.O."/>
            <person name="Guillou S."/>
            <person name="Cros-Aarteil S."/>
            <person name="Calhoun S."/>
            <person name="Haridas S."/>
            <person name="Kuo A."/>
            <person name="Pangilinan J."/>
            <person name="Riley R."/>
            <person name="Labutti K."/>
            <person name="Andreopoulos B."/>
            <person name="Lipzen A."/>
            <person name="Chen C."/>
            <person name="Yanf M."/>
            <person name="Daum C."/>
            <person name="Ng V."/>
            <person name="Clum A."/>
            <person name="Steindorff A."/>
            <person name="Ohm R."/>
            <person name="Martin F."/>
            <person name="Silar P."/>
            <person name="Natvig D."/>
            <person name="Lalanne C."/>
            <person name="Gautier V."/>
            <person name="Ament-Velasquez S.L."/>
            <person name="Kruys A."/>
            <person name="Hutchinson M.I."/>
            <person name="Powell A.J."/>
            <person name="Barry K."/>
            <person name="Miller A.N."/>
            <person name="Grigoriev I.V."/>
            <person name="Debuchy R."/>
            <person name="Gladieux P."/>
            <person name="Thoren M.H."/>
            <person name="Johannesson H."/>
        </authorList>
    </citation>
    <scope>NUCLEOTIDE SEQUENCE</scope>
    <source>
        <strain evidence="1">CBS 333.67</strain>
    </source>
</reference>
<dbReference type="GeneID" id="87888433"/>
<gene>
    <name evidence="1" type="ORF">B0T15DRAFT_537305</name>
</gene>
<dbReference type="AlphaFoldDB" id="A0AAJ0GRP4"/>